<evidence type="ECO:0000256" key="1">
    <source>
        <dbReference type="ARBA" id="ARBA00022630"/>
    </source>
</evidence>
<dbReference type="RefSeq" id="WP_013899387.1">
    <property type="nucleotide sequence ID" value="NC_015677.1"/>
</dbReference>
<dbReference type="PANTHER" id="PTHR48105">
    <property type="entry name" value="THIOREDOXIN REDUCTASE 1-RELATED-RELATED"/>
    <property type="match status" value="1"/>
</dbReference>
<dbReference type="EMBL" id="CP000245">
    <property type="protein sequence ID" value="AEG91154.1"/>
    <property type="molecule type" value="Genomic_DNA"/>
</dbReference>
<dbReference type="HOGENOM" id="CLU_031864_5_0_4"/>
<organism evidence="4 5">
    <name type="scientific">Ramlibacter tataouinensis (strain ATCC BAA-407 / DSM 14655 / LMG 21543 / TTB310)</name>
    <dbReference type="NCBI Taxonomy" id="365046"/>
    <lineage>
        <taxon>Bacteria</taxon>
        <taxon>Pseudomonadati</taxon>
        <taxon>Pseudomonadota</taxon>
        <taxon>Betaproteobacteria</taxon>
        <taxon>Burkholderiales</taxon>
        <taxon>Comamonadaceae</taxon>
        <taxon>Ramlibacter</taxon>
    </lineage>
</organism>
<dbReference type="STRING" id="365046.Rta_00930"/>
<dbReference type="Proteomes" id="UP000008385">
    <property type="component" value="Chromosome"/>
</dbReference>
<dbReference type="AlphaFoldDB" id="F5Y367"/>
<protein>
    <submittedName>
        <fullName evidence="4">Thioredoxin-disulfide reductase-like protein</fullName>
    </submittedName>
</protein>
<dbReference type="KEGG" id="rta:Rta_00930"/>
<evidence type="ECO:0000259" key="3">
    <source>
        <dbReference type="Pfam" id="PF07992"/>
    </source>
</evidence>
<dbReference type="SUPFAM" id="SSF51905">
    <property type="entry name" value="FAD/NAD(P)-binding domain"/>
    <property type="match status" value="1"/>
</dbReference>
<accession>F5Y367</accession>
<evidence type="ECO:0000313" key="5">
    <source>
        <dbReference type="Proteomes" id="UP000008385"/>
    </source>
</evidence>
<dbReference type="PRINTS" id="PR00469">
    <property type="entry name" value="PNDRDTASEII"/>
</dbReference>
<feature type="domain" description="FAD/NAD(P)-binding" evidence="3">
    <location>
        <begin position="3"/>
        <end position="280"/>
    </location>
</feature>
<evidence type="ECO:0000313" key="4">
    <source>
        <dbReference type="EMBL" id="AEG91154.1"/>
    </source>
</evidence>
<dbReference type="GO" id="GO:0016491">
    <property type="term" value="F:oxidoreductase activity"/>
    <property type="evidence" value="ECO:0007669"/>
    <property type="project" value="UniProtKB-KW"/>
</dbReference>
<evidence type="ECO:0000256" key="2">
    <source>
        <dbReference type="ARBA" id="ARBA00023002"/>
    </source>
</evidence>
<reference evidence="5" key="1">
    <citation type="submission" date="2006-01" db="EMBL/GenBank/DDBJ databases">
        <title>Genome of the cyst-dividing bacterium Ramlibacter tataouinensis.</title>
        <authorList>
            <person name="Barakat M."/>
            <person name="Ortet P."/>
            <person name="De Luca G."/>
            <person name="Jourlin-Castelli C."/>
            <person name="Ansaldi M."/>
            <person name="Py B."/>
            <person name="Fichant G."/>
            <person name="Coutinho P."/>
            <person name="Voulhoux R."/>
            <person name="Bastien O."/>
            <person name="Roy S."/>
            <person name="Marechal E."/>
            <person name="Henrissat B."/>
            <person name="Quentin Y."/>
            <person name="Noirot P."/>
            <person name="Filloux A."/>
            <person name="Mejean V."/>
            <person name="DuBow M."/>
            <person name="Barras F."/>
            <person name="Heulin T."/>
        </authorList>
    </citation>
    <scope>NUCLEOTIDE SEQUENCE [LARGE SCALE GENOMIC DNA]</scope>
    <source>
        <strain evidence="5">ATCC BAA-407 / DSM 14655 / LMG 21543 / TTB310</strain>
    </source>
</reference>
<dbReference type="InterPro" id="IPR050097">
    <property type="entry name" value="Ferredoxin-NADP_redctase_2"/>
</dbReference>
<proteinExistence type="predicted"/>
<dbReference type="Pfam" id="PF07992">
    <property type="entry name" value="Pyr_redox_2"/>
    <property type="match status" value="1"/>
</dbReference>
<name>F5Y367_RAMTT</name>
<keyword evidence="1" id="KW-0285">Flavoprotein</keyword>
<dbReference type="PRINTS" id="PR00368">
    <property type="entry name" value="FADPNR"/>
</dbReference>
<dbReference type="OrthoDB" id="9786503at2"/>
<keyword evidence="5" id="KW-1185">Reference proteome</keyword>
<dbReference type="InterPro" id="IPR036188">
    <property type="entry name" value="FAD/NAD-bd_sf"/>
</dbReference>
<dbReference type="InterPro" id="IPR023753">
    <property type="entry name" value="FAD/NAD-binding_dom"/>
</dbReference>
<keyword evidence="2" id="KW-0560">Oxidoreductase</keyword>
<dbReference type="Gene3D" id="3.50.50.60">
    <property type="entry name" value="FAD/NAD(P)-binding domain"/>
    <property type="match status" value="2"/>
</dbReference>
<dbReference type="eggNOG" id="COG0492">
    <property type="taxonomic scope" value="Bacteria"/>
</dbReference>
<sequence>MAYDAVIVGGSFAGLSAALPLARARRRVAVVDGGVRRNRFADHSYNFFGQDGAAPSEMVATAKQQLLRYSTVLWLDDVVEAAEREGDAFALRTSGGHWLRAQRLVLASGVVDHLPAVPGLRERWGRSVFHCPYCHGYELDGGRIGVLATGPMSVHQALLLPEWGSVTFFLNGAASPDEAQRQELAARGVRIEPTPVRALAGEATVVLDDGREVELAGLFTASRTEPASPLARQLGCAFEDGPLGPFVKTDAQKATTVAGVFACGDMARGAGSVALAVGDGAMAGTAAHRSLVFPA</sequence>
<gene>
    <name evidence="4" type="ordered locus">Rta_00930</name>
</gene>
<dbReference type="PATRIC" id="fig|365046.3.peg.96"/>
<reference evidence="4 5" key="2">
    <citation type="journal article" date="2011" name="PLoS ONE">
        <title>The Cyst-Dividing Bacterium Ramlibacter tataouinensis TTB310 Genome Reveals a Well-Stocked Toolbox for Adaptation to a Desert Environment.</title>
        <authorList>
            <person name="De Luca G."/>
            <person name="Barakat M."/>
            <person name="Ortet P."/>
            <person name="Fochesato S."/>
            <person name="Jourlin-Castelli C."/>
            <person name="Ansaldi M."/>
            <person name="Py B."/>
            <person name="Fichant G."/>
            <person name="Coutinho P.M."/>
            <person name="Voulhoux R."/>
            <person name="Bastien O."/>
            <person name="Marechal E."/>
            <person name="Henrissat B."/>
            <person name="Quentin Y."/>
            <person name="Noirot P."/>
            <person name="Filloux A."/>
            <person name="Mejean V."/>
            <person name="Dubow M.S."/>
            <person name="Barras F."/>
            <person name="Barbe V."/>
            <person name="Weissenbach J."/>
            <person name="Mihalcescu I."/>
            <person name="Vermeglio A."/>
            <person name="Achouak W."/>
            <person name="Heulin T."/>
        </authorList>
    </citation>
    <scope>NUCLEOTIDE SEQUENCE [LARGE SCALE GENOMIC DNA]</scope>
    <source>
        <strain evidence="5">ATCC BAA-407 / DSM 14655 / LMG 21543 / TTB310</strain>
    </source>
</reference>